<dbReference type="RefSeq" id="WP_303277376.1">
    <property type="nucleotide sequence ID" value="NZ_JAUOEK010000084.1"/>
</dbReference>
<keyword evidence="2" id="KW-1185">Reference proteome</keyword>
<protein>
    <submittedName>
        <fullName evidence="1">Sporulation protein</fullName>
    </submittedName>
</protein>
<dbReference type="EMBL" id="JAUOEK010000084">
    <property type="protein sequence ID" value="MDO5969680.1"/>
    <property type="molecule type" value="Genomic_DNA"/>
</dbReference>
<name>A0ABT8W975_9FLAO</name>
<proteinExistence type="predicted"/>
<dbReference type="InterPro" id="IPR009776">
    <property type="entry name" value="Spore_0_M"/>
</dbReference>
<evidence type="ECO:0000313" key="1">
    <source>
        <dbReference type="EMBL" id="MDO5969680.1"/>
    </source>
</evidence>
<sequence>MGIFTSIKNKLGIGGVKVNLQAPAQVSMGDSTVDGKVILTTKSEQEVLNLTVKFIEEFTTGRGDNKTTKDFDLGEIVIPGNFTIKPGETKEVPFSLPFQIVKSDADNLKEKGGALGAVGSLSKFANNEKSEYFIDAEADVKSAALDPSDKKEVKLV</sequence>
<dbReference type="Proteomes" id="UP001176883">
    <property type="component" value="Unassembled WGS sequence"/>
</dbReference>
<organism evidence="1 2">
    <name type="scientific">Flavivirga aquimarina</name>
    <dbReference type="NCBI Taxonomy" id="2027862"/>
    <lineage>
        <taxon>Bacteria</taxon>
        <taxon>Pseudomonadati</taxon>
        <taxon>Bacteroidota</taxon>
        <taxon>Flavobacteriia</taxon>
        <taxon>Flavobacteriales</taxon>
        <taxon>Flavobacteriaceae</taxon>
        <taxon>Flavivirga</taxon>
    </lineage>
</organism>
<dbReference type="Pfam" id="PF07070">
    <property type="entry name" value="Spo0M"/>
    <property type="match status" value="1"/>
</dbReference>
<gene>
    <name evidence="1" type="ORF">Q4Q35_07660</name>
</gene>
<accession>A0ABT8W975</accession>
<reference evidence="1" key="1">
    <citation type="submission" date="2023-07" db="EMBL/GenBank/DDBJ databases">
        <title>Two novel species in the genus Flavivirga.</title>
        <authorList>
            <person name="Kwon K."/>
        </authorList>
    </citation>
    <scope>NUCLEOTIDE SEQUENCE</scope>
    <source>
        <strain evidence="1">KCTC 52353</strain>
    </source>
</reference>
<evidence type="ECO:0000313" key="2">
    <source>
        <dbReference type="Proteomes" id="UP001176883"/>
    </source>
</evidence>
<comment type="caution">
    <text evidence="1">The sequence shown here is derived from an EMBL/GenBank/DDBJ whole genome shotgun (WGS) entry which is preliminary data.</text>
</comment>